<evidence type="ECO:0000256" key="1">
    <source>
        <dbReference type="ARBA" id="ARBA00022801"/>
    </source>
</evidence>
<dbReference type="RefSeq" id="WP_169717080.1">
    <property type="nucleotide sequence ID" value="NZ_CP155571.1"/>
</dbReference>
<dbReference type="GO" id="GO:0016787">
    <property type="term" value="F:hydrolase activity"/>
    <property type="evidence" value="ECO:0007669"/>
    <property type="project" value="UniProtKB-KW"/>
</dbReference>
<dbReference type="PROSITE" id="PS51831">
    <property type="entry name" value="HD"/>
    <property type="match status" value="1"/>
</dbReference>
<dbReference type="NCBIfam" id="TIGR00277">
    <property type="entry name" value="HDIG"/>
    <property type="match status" value="1"/>
</dbReference>
<proteinExistence type="predicted"/>
<gene>
    <name evidence="3" type="primary">yhaM</name>
    <name evidence="3" type="ORF">SPACI_054920</name>
</gene>
<evidence type="ECO:0000313" key="4">
    <source>
        <dbReference type="Proteomes" id="UP000216052"/>
    </source>
</evidence>
<accession>A0ABZ3JBX4</accession>
<dbReference type="InterPro" id="IPR003607">
    <property type="entry name" value="HD/PDEase_dom"/>
</dbReference>
<dbReference type="SMART" id="SM00471">
    <property type="entry name" value="HDc"/>
    <property type="match status" value="1"/>
</dbReference>
<dbReference type="SUPFAM" id="SSF109604">
    <property type="entry name" value="HD-domain/PDEase-like"/>
    <property type="match status" value="1"/>
</dbReference>
<dbReference type="InterPro" id="IPR006674">
    <property type="entry name" value="HD_domain"/>
</dbReference>
<dbReference type="Gene3D" id="1.10.3210.10">
    <property type="entry name" value="Hypothetical protein af1432"/>
    <property type="match status" value="1"/>
</dbReference>
<evidence type="ECO:0000313" key="3">
    <source>
        <dbReference type="EMBL" id="XFO75372.1"/>
    </source>
</evidence>
<dbReference type="PANTHER" id="PTHR37294:SF1">
    <property type="entry name" value="3'-5' EXORIBONUCLEASE YHAM"/>
    <property type="match status" value="1"/>
</dbReference>
<dbReference type="EC" id="3.1.-.-" evidence="3"/>
<sequence length="319" mass="35934">MKLGELVKNPKGFKITGIYRISRFEVKTARNGKAYGDCLISDHSFEVPAKYWDIPTERVALFQKNGVLRIDATLDYFKDSPQLTIESVFLPLPAEVDQSLSSLGMMAPRPIDDMYVELKSIIANVGHEGLRKLLTGIFVDDRQFAEKFKRHPGAVKNHHAYIGGLLEHTLEVAVGALDYCKRNDKIKRDILLAAALVHDIGKVREIEVDMLGMGIGFTREGKLLRHISLGLEMLESACQSVGLEAEISLMLKHCILSHHGQAEWGSPVEPMFLEAELLHYLDNLSAKTEQFYREAERAEPGGFNKSATLRREIYRPGWE</sequence>
<dbReference type="EMBL" id="CP155571">
    <property type="protein sequence ID" value="XFO75372.1"/>
    <property type="molecule type" value="Genomic_DNA"/>
</dbReference>
<dbReference type="Proteomes" id="UP000216052">
    <property type="component" value="Chromosome"/>
</dbReference>
<evidence type="ECO:0000259" key="2">
    <source>
        <dbReference type="PROSITE" id="PS51831"/>
    </source>
</evidence>
<dbReference type="InterPro" id="IPR050798">
    <property type="entry name" value="YhaM_exoribonuc/phosphodiest"/>
</dbReference>
<reference evidence="3" key="1">
    <citation type="submission" date="2024-05" db="EMBL/GenBank/DDBJ databases">
        <title>Isolation and characterization of Sporomusa carbonis sp. nov., a carboxydotrophic hydrogenogen in the genus of Sporomusa isolated from a charcoal burning pile.</title>
        <authorList>
            <person name="Boeer T."/>
            <person name="Rosenbaum F."/>
            <person name="Eysell L."/>
            <person name="Mueller V."/>
            <person name="Daniel R."/>
            <person name="Poehlein A."/>
        </authorList>
    </citation>
    <scope>NUCLEOTIDE SEQUENCE [LARGE SCALE GENOMIC DNA]</scope>
    <source>
        <strain evidence="3">DSM 3132</strain>
    </source>
</reference>
<dbReference type="InterPro" id="IPR006675">
    <property type="entry name" value="HDIG_dom"/>
</dbReference>
<organism evidence="3 4">
    <name type="scientific">Sporomusa acidovorans (strain ATCC 49682 / DSM 3132 / Mol)</name>
    <dbReference type="NCBI Taxonomy" id="1123286"/>
    <lineage>
        <taxon>Bacteria</taxon>
        <taxon>Bacillati</taxon>
        <taxon>Bacillota</taxon>
        <taxon>Negativicutes</taxon>
        <taxon>Selenomonadales</taxon>
        <taxon>Sporomusaceae</taxon>
        <taxon>Sporomusa</taxon>
    </lineage>
</organism>
<dbReference type="Pfam" id="PF01966">
    <property type="entry name" value="HD"/>
    <property type="match status" value="1"/>
</dbReference>
<protein>
    <submittedName>
        <fullName evidence="3">3'-5' exoribonuclease YhaM</fullName>
        <ecNumber evidence="3">3.1.-.-</ecNumber>
    </submittedName>
</protein>
<feature type="domain" description="HD" evidence="2">
    <location>
        <begin position="165"/>
        <end position="287"/>
    </location>
</feature>
<name>A0ABZ3JBX4_SPOA4</name>
<keyword evidence="4" id="KW-1185">Reference proteome</keyword>
<dbReference type="PANTHER" id="PTHR37294">
    <property type="entry name" value="3'-5' EXORIBONUCLEASE YHAM"/>
    <property type="match status" value="1"/>
</dbReference>
<keyword evidence="1 3" id="KW-0378">Hydrolase</keyword>